<dbReference type="Gene3D" id="1.50.10.10">
    <property type="match status" value="1"/>
</dbReference>
<dbReference type="EMBL" id="VNIP01000013">
    <property type="protein sequence ID" value="KAA1177252.1"/>
    <property type="molecule type" value="Genomic_DNA"/>
</dbReference>
<comment type="caution">
    <text evidence="1">The sequence shown here is derived from an EMBL/GenBank/DDBJ whole genome shotgun (WGS) entry which is preliminary data.</text>
</comment>
<reference evidence="1 2" key="1">
    <citation type="submission" date="2019-07" db="EMBL/GenBank/DDBJ databases">
        <title>The Draft Genome Sequence of Rhizobium tropici SARCC-755 Associated with Superior Nodulation on Pigeonpea (Cajanus cajan (L.) Millsp.).</title>
        <authorList>
            <person name="Bopape F.L."/>
            <person name="Hassen A.I."/>
            <person name="Swanevelder Z.H."/>
            <person name="Gwata E.T."/>
        </authorList>
    </citation>
    <scope>NUCLEOTIDE SEQUENCE [LARGE SCALE GENOMIC DNA]</scope>
    <source>
        <strain evidence="1 2">SARCC-755</strain>
    </source>
</reference>
<proteinExistence type="predicted"/>
<dbReference type="RefSeq" id="WP_149637371.1">
    <property type="nucleotide sequence ID" value="NZ_VNIP01000013.1"/>
</dbReference>
<protein>
    <recommendedName>
        <fullName evidence="3">Methylaspartate ammonia-lyase</fullName>
    </recommendedName>
</protein>
<dbReference type="InterPro" id="IPR008928">
    <property type="entry name" value="6-hairpin_glycosidase_sf"/>
</dbReference>
<dbReference type="GO" id="GO:0005975">
    <property type="term" value="P:carbohydrate metabolic process"/>
    <property type="evidence" value="ECO:0007669"/>
    <property type="project" value="InterPro"/>
</dbReference>
<evidence type="ECO:0008006" key="3">
    <source>
        <dbReference type="Google" id="ProtNLM"/>
    </source>
</evidence>
<evidence type="ECO:0000313" key="1">
    <source>
        <dbReference type="EMBL" id="KAA1177252.1"/>
    </source>
</evidence>
<organism evidence="1 2">
    <name type="scientific">Rhizobium tropici</name>
    <dbReference type="NCBI Taxonomy" id="398"/>
    <lineage>
        <taxon>Bacteria</taxon>
        <taxon>Pseudomonadati</taxon>
        <taxon>Pseudomonadota</taxon>
        <taxon>Alphaproteobacteria</taxon>
        <taxon>Hyphomicrobiales</taxon>
        <taxon>Rhizobiaceae</taxon>
        <taxon>Rhizobium/Agrobacterium group</taxon>
        <taxon>Rhizobium</taxon>
    </lineage>
</organism>
<accession>A0A5B0VRE3</accession>
<gene>
    <name evidence="1" type="ORF">FP026_25500</name>
</gene>
<sequence>MHLLRSIGKKAVVDLFGTFLAVVVTIALSADGAAALSGGREAQLASRLCDGLISHMNGDPAQPFIFRSFEPANGGSRLHSTLENTGFTYDNALAAIALYACGRKAEADRVADALVLALNTDRYYHDGRLRNAYRSGPVVTGKEGMLLPGYWNSTANSWEEDGYQVGSATGSTAWAALALLAAYEQTDLPAYLDAAGKIMEWIHIAAADPQNPGYFGGFVGPEPAPDRVTWKSTEHNLDVYAADGWLARLHAQSDWKHLGDHARLFLDAMWDEKEGRFFIGSMPGSNAPNTTMSGLDAELWPLIAVPAYAARAGRVLEWTERHHGVDGGFDFNDDRDGIWLEGTAQAALVFRLSGRATEAEPLLATISAQVAPDGLVYATVKDELSTGLQVGPNSAPGDFRYFRLPHIAATAWAVLAALGHNPFIGMADQRANR</sequence>
<evidence type="ECO:0000313" key="2">
    <source>
        <dbReference type="Proteomes" id="UP000323608"/>
    </source>
</evidence>
<dbReference type="AlphaFoldDB" id="A0A5B0VRE3"/>
<dbReference type="SUPFAM" id="SSF48208">
    <property type="entry name" value="Six-hairpin glycosidases"/>
    <property type="match status" value="1"/>
</dbReference>
<dbReference type="OrthoDB" id="1171174at2"/>
<name>A0A5B0VRE3_RHITR</name>
<dbReference type="Proteomes" id="UP000323608">
    <property type="component" value="Unassembled WGS sequence"/>
</dbReference>
<dbReference type="InterPro" id="IPR012341">
    <property type="entry name" value="6hp_glycosidase-like_sf"/>
</dbReference>